<evidence type="ECO:0000313" key="4">
    <source>
        <dbReference type="Proteomes" id="UP001157133"/>
    </source>
</evidence>
<evidence type="ECO:0000313" key="3">
    <source>
        <dbReference type="EMBL" id="GLX81528.1"/>
    </source>
</evidence>
<dbReference type="Proteomes" id="UP001157133">
    <property type="component" value="Unassembled WGS sequence"/>
</dbReference>
<evidence type="ECO:0000259" key="2">
    <source>
        <dbReference type="Pfam" id="PF00849"/>
    </source>
</evidence>
<evidence type="ECO:0000256" key="1">
    <source>
        <dbReference type="ARBA" id="ARBA00010876"/>
    </source>
</evidence>
<dbReference type="PROSITE" id="PS01129">
    <property type="entry name" value="PSI_RLU"/>
    <property type="match status" value="1"/>
</dbReference>
<sequence length="280" mass="31844">MDKFELHLPVESEQQNAISLLKDNCNLSIAELKTAINKGALWLTTGKTTKRFRRVKKALKPSDTIHFYYDKDVLQQTTDDAILLADYHDFSLWFKPFGMLSQGSKWSEHTTITRFVSQYFENQRSVFLVHRLDRATTGIMVVTHSKAATRLFGQLFEKHDLIKTYHALCHHNTLELEKEIVIDSPIDDKAATSKVALLAYDKESDYALVEVTIETGRKHQIRKHLASIGMPIVGDRLHGIATNNTEQDLQLCAVRLAFTSPIDEQLVDINLPGNLKPTII</sequence>
<gene>
    <name evidence="3" type="ORF">theurythT_09800</name>
</gene>
<name>A0ABQ6H010_9GAMM</name>
<dbReference type="SUPFAM" id="SSF55120">
    <property type="entry name" value="Pseudouridine synthase"/>
    <property type="match status" value="1"/>
</dbReference>
<dbReference type="Gene3D" id="3.30.2350.10">
    <property type="entry name" value="Pseudouridine synthase"/>
    <property type="match status" value="1"/>
</dbReference>
<dbReference type="PANTHER" id="PTHR21600">
    <property type="entry name" value="MITOCHONDRIAL RNA PSEUDOURIDINE SYNTHASE"/>
    <property type="match status" value="1"/>
</dbReference>
<dbReference type="InterPro" id="IPR006224">
    <property type="entry name" value="PsdUridine_synth_RluA-like_CS"/>
</dbReference>
<dbReference type="CDD" id="cd02869">
    <property type="entry name" value="PseudoU_synth_RluA_like"/>
    <property type="match status" value="1"/>
</dbReference>
<dbReference type="RefSeq" id="WP_284206862.1">
    <property type="nucleotide sequence ID" value="NZ_BSSU01000004.1"/>
</dbReference>
<keyword evidence="4" id="KW-1185">Reference proteome</keyword>
<dbReference type="PANTHER" id="PTHR21600:SF87">
    <property type="entry name" value="RNA PSEUDOURIDYLATE SYNTHASE DOMAIN-CONTAINING PROTEIN 1"/>
    <property type="match status" value="1"/>
</dbReference>
<reference evidence="3 4" key="1">
    <citation type="submission" date="2023-03" db="EMBL/GenBank/DDBJ databases">
        <title>Draft genome sequence of Thalassotalea eurytherma JCM 18482T.</title>
        <authorList>
            <person name="Sawabe T."/>
        </authorList>
    </citation>
    <scope>NUCLEOTIDE SEQUENCE [LARGE SCALE GENOMIC DNA]</scope>
    <source>
        <strain evidence="3 4">JCM 18482</strain>
    </source>
</reference>
<dbReference type="InterPro" id="IPR050188">
    <property type="entry name" value="RluA_PseudoU_synthase"/>
</dbReference>
<organism evidence="3 4">
    <name type="scientific">Thalassotalea eurytherma</name>
    <dbReference type="NCBI Taxonomy" id="1144278"/>
    <lineage>
        <taxon>Bacteria</taxon>
        <taxon>Pseudomonadati</taxon>
        <taxon>Pseudomonadota</taxon>
        <taxon>Gammaproteobacteria</taxon>
        <taxon>Alteromonadales</taxon>
        <taxon>Colwelliaceae</taxon>
        <taxon>Thalassotalea</taxon>
    </lineage>
</organism>
<dbReference type="Pfam" id="PF00849">
    <property type="entry name" value="PseudoU_synth_2"/>
    <property type="match status" value="1"/>
</dbReference>
<protein>
    <recommendedName>
        <fullName evidence="2">Pseudouridine synthase RsuA/RluA-like domain-containing protein</fullName>
    </recommendedName>
</protein>
<proteinExistence type="inferred from homology"/>
<feature type="domain" description="Pseudouridine synthase RsuA/RluA-like" evidence="2">
    <location>
        <begin position="90"/>
        <end position="227"/>
    </location>
</feature>
<comment type="caution">
    <text evidence="3">The sequence shown here is derived from an EMBL/GenBank/DDBJ whole genome shotgun (WGS) entry which is preliminary data.</text>
</comment>
<dbReference type="InterPro" id="IPR006145">
    <property type="entry name" value="PsdUridine_synth_RsuA/RluA"/>
</dbReference>
<accession>A0ABQ6H010</accession>
<dbReference type="InterPro" id="IPR020103">
    <property type="entry name" value="PsdUridine_synth_cat_dom_sf"/>
</dbReference>
<dbReference type="EMBL" id="BSSU01000004">
    <property type="protein sequence ID" value="GLX81528.1"/>
    <property type="molecule type" value="Genomic_DNA"/>
</dbReference>
<comment type="similarity">
    <text evidence="1">Belongs to the pseudouridine synthase RluA family.</text>
</comment>